<dbReference type="PANTHER" id="PTHR31935:SF1">
    <property type="entry name" value="COILED-COIL DOMAIN-CONTAINING PROTEIN 13"/>
    <property type="match status" value="1"/>
</dbReference>
<evidence type="ECO:0000313" key="3">
    <source>
        <dbReference type="Proteomes" id="UP000694680"/>
    </source>
</evidence>
<evidence type="ECO:0000313" key="2">
    <source>
        <dbReference type="Ensembl" id="ENSGWIP00000022819.1"/>
    </source>
</evidence>
<dbReference type="PANTHER" id="PTHR31935">
    <property type="entry name" value="COILED-COIL DOMAIN-CONTAINING PROTEIN 13"/>
    <property type="match status" value="1"/>
</dbReference>
<accession>A0A8C5EJK4</accession>
<reference evidence="2" key="3">
    <citation type="submission" date="2025-09" db="UniProtKB">
        <authorList>
            <consortium name="Ensembl"/>
        </authorList>
    </citation>
    <scope>IDENTIFICATION</scope>
</reference>
<organism evidence="2 3">
    <name type="scientific">Gouania willdenowi</name>
    <name type="common">Blunt-snouted clingfish</name>
    <name type="synonym">Lepadogaster willdenowi</name>
    <dbReference type="NCBI Taxonomy" id="441366"/>
    <lineage>
        <taxon>Eukaryota</taxon>
        <taxon>Metazoa</taxon>
        <taxon>Chordata</taxon>
        <taxon>Craniata</taxon>
        <taxon>Vertebrata</taxon>
        <taxon>Euteleostomi</taxon>
        <taxon>Actinopterygii</taxon>
        <taxon>Neopterygii</taxon>
        <taxon>Teleostei</taxon>
        <taxon>Neoteleostei</taxon>
        <taxon>Acanthomorphata</taxon>
        <taxon>Ovalentaria</taxon>
        <taxon>Blenniimorphae</taxon>
        <taxon>Blenniiformes</taxon>
        <taxon>Gobiesocoidei</taxon>
        <taxon>Gobiesocidae</taxon>
        <taxon>Gobiesocinae</taxon>
        <taxon>Gouania</taxon>
    </lineage>
</organism>
<dbReference type="GO" id="GO:1905515">
    <property type="term" value="P:non-motile cilium assembly"/>
    <property type="evidence" value="ECO:0007669"/>
    <property type="project" value="TreeGrafter"/>
</dbReference>
<reference evidence="2" key="2">
    <citation type="submission" date="2025-08" db="UniProtKB">
        <authorList>
            <consortium name="Ensembl"/>
        </authorList>
    </citation>
    <scope>IDENTIFICATION</scope>
</reference>
<reference evidence="2" key="1">
    <citation type="submission" date="2020-06" db="EMBL/GenBank/DDBJ databases">
        <authorList>
            <consortium name="Wellcome Sanger Institute Data Sharing"/>
        </authorList>
    </citation>
    <scope>NUCLEOTIDE SEQUENCE [LARGE SCALE GENOMIC DNA]</scope>
</reference>
<dbReference type="InterPro" id="IPR038929">
    <property type="entry name" value="CCDC13"/>
</dbReference>
<protein>
    <submittedName>
        <fullName evidence="2">Uncharacterized protein</fullName>
    </submittedName>
</protein>
<dbReference type="GO" id="GO:0034451">
    <property type="term" value="C:centriolar satellite"/>
    <property type="evidence" value="ECO:0007669"/>
    <property type="project" value="TreeGrafter"/>
</dbReference>
<feature type="coiled-coil region" evidence="1">
    <location>
        <begin position="77"/>
        <end position="104"/>
    </location>
</feature>
<name>A0A8C5EJK4_GOUWI</name>
<sequence length="153" mass="17815">FFGDFIVKTEPATKIVELSKNNQQLQAAFEQEKIKSKRHSDRVRELEREVPKQTPARTQLRILRLDTHTGKSLKDKLVAANLKVAEYRNQIQSCKQELKVAHKVRRYLCDCSRGTTHCRVPHYVLGFNTHAFNYGCCRFWQVSSEKTLTFISC</sequence>
<keyword evidence="3" id="KW-1185">Reference proteome</keyword>
<dbReference type="GO" id="GO:0031122">
    <property type="term" value="P:cytoplasmic microtubule organization"/>
    <property type="evidence" value="ECO:0007669"/>
    <property type="project" value="TreeGrafter"/>
</dbReference>
<dbReference type="Proteomes" id="UP000694680">
    <property type="component" value="Chromosome 6"/>
</dbReference>
<dbReference type="AlphaFoldDB" id="A0A8C5EJK4"/>
<feature type="coiled-coil region" evidence="1">
    <location>
        <begin position="15"/>
        <end position="49"/>
    </location>
</feature>
<proteinExistence type="predicted"/>
<evidence type="ECO:0000256" key="1">
    <source>
        <dbReference type="SAM" id="Coils"/>
    </source>
</evidence>
<dbReference type="Ensembl" id="ENSGWIT00000025001.1">
    <property type="protein sequence ID" value="ENSGWIP00000022819.1"/>
    <property type="gene ID" value="ENSGWIG00000012209.1"/>
</dbReference>
<keyword evidence="1" id="KW-0175">Coiled coil</keyword>